<keyword evidence="2" id="KW-0472">Membrane</keyword>
<dbReference type="eggNOG" id="ENOG5031096">
    <property type="taxonomic scope" value="Bacteria"/>
</dbReference>
<proteinExistence type="predicted"/>
<evidence type="ECO:0000256" key="1">
    <source>
        <dbReference type="SAM" id="MobiDB-lite"/>
    </source>
</evidence>
<evidence type="ECO:0000313" key="3">
    <source>
        <dbReference type="EMBL" id="EEC57702.1"/>
    </source>
</evidence>
<name>B7APT0_9FIRM</name>
<sequence length="481" mass="53624">MNEEYLDELLNSGADPNKTEDNMLDMVEQAKKAAADDNAGRANGDVELNDEDKELLGADKLDDIPDESDARLTDSDMQRLSDMENAAKDDEPAEAHEDSISIEDLFGGADETSDSSGNSAEDSINAAANTAAPDAGQSSDSEAQGDGNDTPPVPENREGKGLFALIKRIFFEDTKKHQEEEHEGEEPKDENEKLLQEMYGDDIEDGELLEDKNRKGKGPFAKLAENLRARRAKAAEEDRLEEEAIEAEAAEKKRKKEEKKQAAKAKKDAAKNDKADKAKKAKEKKSAKPKKEKKAKPKKEKKPKAPVDPKDILKIKPLSVVMLLMFVAGFVIMVQLFSGLFDYSNNISRAKEFMQNGNYTSAYDIVHGMSLSKADSNIQNQLDVIMLVERQYESYENYRKLGMNVDALNALIKGLVQYNTYKEQGESLGVIEPMNQYRQAILEKLLSDYKIDEKLANDLVTLFGSDFTKYYRSIETYGGAK</sequence>
<dbReference type="AlphaFoldDB" id="B7APT0"/>
<reference evidence="3 4" key="2">
    <citation type="submission" date="2008-11" db="EMBL/GenBank/DDBJ databases">
        <authorList>
            <person name="Fulton L."/>
            <person name="Clifton S."/>
            <person name="Fulton B."/>
            <person name="Xu J."/>
            <person name="Minx P."/>
            <person name="Pepin K.H."/>
            <person name="Johnson M."/>
            <person name="Bhonagiri V."/>
            <person name="Nash W.E."/>
            <person name="Mardis E.R."/>
            <person name="Wilson R.K."/>
        </authorList>
    </citation>
    <scope>NUCLEOTIDE SEQUENCE [LARGE SCALE GENOMIC DNA]</scope>
    <source>
        <strain evidence="3 4">ATCC 43243</strain>
    </source>
</reference>
<feature type="compositionally biased region" description="Basic and acidic residues" evidence="1">
    <location>
        <begin position="54"/>
        <end position="99"/>
    </location>
</feature>
<evidence type="ECO:0000256" key="2">
    <source>
        <dbReference type="SAM" id="Phobius"/>
    </source>
</evidence>
<protein>
    <submittedName>
        <fullName evidence="3">Uncharacterized protein</fullName>
    </submittedName>
</protein>
<comment type="caution">
    <text evidence="3">The sequence shown here is derived from an EMBL/GenBank/DDBJ whole genome shotgun (WGS) entry which is preliminary data.</text>
</comment>
<gene>
    <name evidence="3" type="ORF">BACPEC_00686</name>
</gene>
<feature type="compositionally biased region" description="Acidic residues" evidence="1">
    <location>
        <begin position="199"/>
        <end position="208"/>
    </location>
</feature>
<feature type="compositionally biased region" description="Basic and acidic residues" evidence="1">
    <location>
        <begin position="28"/>
        <end position="39"/>
    </location>
</feature>
<dbReference type="Proteomes" id="UP000003136">
    <property type="component" value="Unassembled WGS sequence"/>
</dbReference>
<feature type="compositionally biased region" description="Basic and acidic residues" evidence="1">
    <location>
        <begin position="258"/>
        <end position="278"/>
    </location>
</feature>
<organism evidence="3 4">
    <name type="scientific">[Bacteroides] pectinophilus ATCC 43243</name>
    <dbReference type="NCBI Taxonomy" id="483218"/>
    <lineage>
        <taxon>Bacteria</taxon>
        <taxon>Bacillati</taxon>
        <taxon>Bacillota</taxon>
        <taxon>Clostridia</taxon>
        <taxon>Eubacteriales</taxon>
    </lineage>
</organism>
<reference evidence="3 4" key="1">
    <citation type="submission" date="2008-11" db="EMBL/GenBank/DDBJ databases">
        <title>Draft genome sequence of Bacteroides pectinophilus (ATCC 43243).</title>
        <authorList>
            <person name="Sudarsanam P."/>
            <person name="Ley R."/>
            <person name="Guruge J."/>
            <person name="Turnbaugh P.J."/>
            <person name="Mahowald M."/>
            <person name="Liep D."/>
            <person name="Gordon J."/>
        </authorList>
    </citation>
    <scope>NUCLEOTIDE SEQUENCE [LARGE SCALE GENOMIC DNA]</scope>
    <source>
        <strain evidence="3 4">ATCC 43243</strain>
    </source>
</reference>
<keyword evidence="2" id="KW-1133">Transmembrane helix</keyword>
<keyword evidence="4" id="KW-1185">Reference proteome</keyword>
<feature type="transmembrane region" description="Helical" evidence="2">
    <location>
        <begin position="318"/>
        <end position="341"/>
    </location>
</feature>
<dbReference type="EMBL" id="ABVQ01000035">
    <property type="protein sequence ID" value="EEC57702.1"/>
    <property type="molecule type" value="Genomic_DNA"/>
</dbReference>
<feature type="compositionally biased region" description="Basic residues" evidence="1">
    <location>
        <begin position="279"/>
        <end position="302"/>
    </location>
</feature>
<feature type="compositionally biased region" description="Basic and acidic residues" evidence="1">
    <location>
        <begin position="169"/>
        <end position="180"/>
    </location>
</feature>
<feature type="compositionally biased region" description="Low complexity" evidence="1">
    <location>
        <begin position="120"/>
        <end position="135"/>
    </location>
</feature>
<evidence type="ECO:0000313" key="4">
    <source>
        <dbReference type="Proteomes" id="UP000003136"/>
    </source>
</evidence>
<accession>B7APT0</accession>
<keyword evidence="2" id="KW-0812">Transmembrane</keyword>
<dbReference type="HOGENOM" id="CLU_567022_0_0_9"/>
<feature type="region of interest" description="Disordered" evidence="1">
    <location>
        <begin position="250"/>
        <end position="308"/>
    </location>
</feature>
<feature type="region of interest" description="Disordered" evidence="1">
    <location>
        <begin position="1"/>
        <end position="225"/>
    </location>
</feature>
<dbReference type="STRING" id="483218.BACPEC_00686"/>